<sequence length="140" mass="16230">MNLEEIEKLPDILNTETLEFLFQTVLNEFGSESITKKEFLLILSELADRQGMTYELLKSSIRKRIDEVLCTLWNTDSYEDVDLILSIVVNLGLESCFDIIKQSVSKNNKIDKVILDEILETINEVGDHISNPYYSMEKYK</sequence>
<keyword evidence="2" id="KW-1185">Reference proteome</keyword>
<comment type="caution">
    <text evidence="1">The sequence shown here is derived from an EMBL/GenBank/DDBJ whole genome shotgun (WGS) entry which is preliminary data.</text>
</comment>
<gene>
    <name evidence="1" type="ORF">ACFSC9_13205</name>
</gene>
<evidence type="ECO:0008006" key="3">
    <source>
        <dbReference type="Google" id="ProtNLM"/>
    </source>
</evidence>
<evidence type="ECO:0000313" key="2">
    <source>
        <dbReference type="Proteomes" id="UP001597233"/>
    </source>
</evidence>
<reference evidence="2" key="1">
    <citation type="journal article" date="2019" name="Int. J. Syst. Evol. Microbiol.">
        <title>The Global Catalogue of Microorganisms (GCM) 10K type strain sequencing project: providing services to taxonomists for standard genome sequencing and annotation.</title>
        <authorList>
            <consortium name="The Broad Institute Genomics Platform"/>
            <consortium name="The Broad Institute Genome Sequencing Center for Infectious Disease"/>
            <person name="Wu L."/>
            <person name="Ma J."/>
        </authorList>
    </citation>
    <scope>NUCLEOTIDE SEQUENCE [LARGE SCALE GENOMIC DNA]</scope>
    <source>
        <strain evidence="2">CCUG 54950</strain>
    </source>
</reference>
<evidence type="ECO:0000313" key="1">
    <source>
        <dbReference type="EMBL" id="MFD1886479.1"/>
    </source>
</evidence>
<proteinExistence type="predicted"/>
<name>A0ABW4RJL6_9BACL</name>
<dbReference type="Proteomes" id="UP001597233">
    <property type="component" value="Unassembled WGS sequence"/>
</dbReference>
<organism evidence="1 2">
    <name type="scientific">Paenibacillus wenxiniae</name>
    <dbReference type="NCBI Taxonomy" id="1636843"/>
    <lineage>
        <taxon>Bacteria</taxon>
        <taxon>Bacillati</taxon>
        <taxon>Bacillota</taxon>
        <taxon>Bacilli</taxon>
        <taxon>Bacillales</taxon>
        <taxon>Paenibacillaceae</taxon>
        <taxon>Paenibacillus</taxon>
    </lineage>
</organism>
<dbReference type="EMBL" id="JBHUEH010000016">
    <property type="protein sequence ID" value="MFD1886479.1"/>
    <property type="molecule type" value="Genomic_DNA"/>
</dbReference>
<dbReference type="RefSeq" id="WP_347325516.1">
    <property type="nucleotide sequence ID" value="NZ_JBCGUH010000006.1"/>
</dbReference>
<protein>
    <recommendedName>
        <fullName evidence="3">Immunity protein 30 domain-containing protein</fullName>
    </recommendedName>
</protein>
<accession>A0ABW4RJL6</accession>